<dbReference type="Proteomes" id="UP000092950">
    <property type="component" value="Chromosome"/>
</dbReference>
<feature type="domain" description="YchJ-like middle NTF2-like" evidence="2">
    <location>
        <begin position="33"/>
        <end position="125"/>
    </location>
</feature>
<dbReference type="InterPro" id="IPR032710">
    <property type="entry name" value="NTF2-like_dom_sf"/>
</dbReference>
<comment type="similarity">
    <text evidence="1">Belongs to the UPF0225 family.</text>
</comment>
<dbReference type="KEGG" id="bpdz:BBN53_04955"/>
<evidence type="ECO:0000313" key="6">
    <source>
        <dbReference type="Proteomes" id="UP000092950"/>
    </source>
</evidence>
<dbReference type="PANTHER" id="PTHR33747:SF1">
    <property type="entry name" value="ADENYLATE CYCLASE-ASSOCIATED CAP C-TERMINAL DOMAIN-CONTAINING PROTEIN"/>
    <property type="match status" value="1"/>
</dbReference>
<evidence type="ECO:0000313" key="3">
    <source>
        <dbReference type="EMBL" id="ANY15294.1"/>
    </source>
</evidence>
<protein>
    <recommendedName>
        <fullName evidence="1">UPF0225 protein BBN53_04955</fullName>
    </recommendedName>
</protein>
<dbReference type="Proteomes" id="UP000053096">
    <property type="component" value="Unassembled WGS sequence"/>
</dbReference>
<dbReference type="EMBL" id="CP016440">
    <property type="protein sequence ID" value="ANY15294.1"/>
    <property type="molecule type" value="Genomic_DNA"/>
</dbReference>
<sequence>MSAKLLACPCGSGIDYPACCGRWHHGEAAAPDAASLMRSRYSAFVLDELDYLLRTWHPASRPASLTPNPPDLKWLGLQVRRHEQQDDSHARVEFVARYRQAGRATRLHEISRFEKIEGRWYYLDGDFPS</sequence>
<evidence type="ECO:0000259" key="2">
    <source>
        <dbReference type="Pfam" id="PF17775"/>
    </source>
</evidence>
<accession>A0A0J6C0L4</accession>
<dbReference type="SUPFAM" id="SSF54427">
    <property type="entry name" value="NTF2-like"/>
    <property type="match status" value="1"/>
</dbReference>
<dbReference type="EMBL" id="CYTV01000006">
    <property type="protein sequence ID" value="CUI88447.1"/>
    <property type="molecule type" value="Genomic_DNA"/>
</dbReference>
<dbReference type="OrthoDB" id="21421at2"/>
<dbReference type="InterPro" id="IPR023006">
    <property type="entry name" value="YchJ-like"/>
</dbReference>
<dbReference type="InterPro" id="IPR048469">
    <property type="entry name" value="YchJ-like_M"/>
</dbReference>
<name>A0A0J6C0L4_9BORD</name>
<dbReference type="Pfam" id="PF17775">
    <property type="entry name" value="YchJ_M-like"/>
    <property type="match status" value="1"/>
</dbReference>
<evidence type="ECO:0000313" key="5">
    <source>
        <dbReference type="Proteomes" id="UP000053096"/>
    </source>
</evidence>
<accession>A0A0M7G261</accession>
<evidence type="ECO:0000313" key="4">
    <source>
        <dbReference type="EMBL" id="CUI88447.1"/>
    </source>
</evidence>
<reference evidence="3 6" key="2">
    <citation type="submission" date="2016-07" db="EMBL/GenBank/DDBJ databases">
        <title>Complete genome sequences of Bordetella pseudohinzii.</title>
        <authorList>
            <person name="Spilker T."/>
            <person name="Darrah R."/>
            <person name="LiPuma J.J."/>
        </authorList>
    </citation>
    <scope>NUCLEOTIDE SEQUENCE [LARGE SCALE GENOMIC DNA]</scope>
    <source>
        <strain evidence="3 6">HI4681</strain>
    </source>
</reference>
<organism evidence="4 5">
    <name type="scientific">Bordetella pseudohinzii</name>
    <dbReference type="NCBI Taxonomy" id="1331258"/>
    <lineage>
        <taxon>Bacteria</taxon>
        <taxon>Pseudomonadati</taxon>
        <taxon>Pseudomonadota</taxon>
        <taxon>Betaproteobacteria</taxon>
        <taxon>Burkholderiales</taxon>
        <taxon>Alcaligenaceae</taxon>
        <taxon>Bordetella</taxon>
    </lineage>
</organism>
<dbReference type="AlphaFoldDB" id="A0A0J6C0L4"/>
<dbReference type="RefSeq" id="WP_043212283.1">
    <property type="nucleotide sequence ID" value="NZ_CAJGUP010000206.1"/>
</dbReference>
<keyword evidence="6" id="KW-1185">Reference proteome</keyword>
<dbReference type="HAMAP" id="MF_00612">
    <property type="entry name" value="UPF0225"/>
    <property type="match status" value="1"/>
</dbReference>
<proteinExistence type="inferred from homology"/>
<dbReference type="Gene3D" id="3.10.450.50">
    <property type="match status" value="1"/>
</dbReference>
<dbReference type="PANTHER" id="PTHR33747">
    <property type="entry name" value="UPF0225 PROTEIN SCO1677"/>
    <property type="match status" value="1"/>
</dbReference>
<reference evidence="4 5" key="1">
    <citation type="submission" date="2015-09" db="EMBL/GenBank/DDBJ databases">
        <authorList>
            <person name="Jackson K.R."/>
            <person name="Lunt B.L."/>
            <person name="Fisher J.N.B."/>
            <person name="Gardner A.V."/>
            <person name="Bailey M.E."/>
            <person name="Deus L.M."/>
            <person name="Earl A.S."/>
            <person name="Gibby P.D."/>
            <person name="Hartmann K.A."/>
            <person name="Liu J.E."/>
            <person name="Manci A.M."/>
            <person name="Nielsen D.A."/>
            <person name="Solomon M.B."/>
            <person name="Breakwell D.P."/>
            <person name="Burnett S.H."/>
            <person name="Grose J.H."/>
        </authorList>
    </citation>
    <scope>NUCLEOTIDE SEQUENCE [LARGE SCALE GENOMIC DNA]</scope>
    <source>
        <strain evidence="4 5">2789STDY5608636</strain>
    </source>
</reference>
<evidence type="ECO:0000256" key="1">
    <source>
        <dbReference type="HAMAP-Rule" id="MF_00612"/>
    </source>
</evidence>
<gene>
    <name evidence="4" type="primary">ychJ</name>
    <name evidence="3" type="ORF">BBN53_04955</name>
    <name evidence="4" type="ORF">ERS370011_02718</name>
</gene>